<dbReference type="GO" id="GO:0005975">
    <property type="term" value="P:carbohydrate metabolic process"/>
    <property type="evidence" value="ECO:0007669"/>
    <property type="project" value="InterPro"/>
</dbReference>
<dbReference type="EMBL" id="LOHS01000020">
    <property type="protein sequence ID" value="OAH16317.1"/>
    <property type="molecule type" value="Genomic_DNA"/>
</dbReference>
<dbReference type="PATRIC" id="fig|1716141.3.peg.295"/>
<gene>
    <name evidence="3" type="ORF">STSP_02800</name>
</gene>
<dbReference type="GO" id="GO:0004553">
    <property type="term" value="F:hydrolase activity, hydrolyzing O-glycosyl compounds"/>
    <property type="evidence" value="ECO:0007669"/>
    <property type="project" value="InterPro"/>
</dbReference>
<reference evidence="3 4" key="1">
    <citation type="submission" date="2015-12" db="EMBL/GenBank/DDBJ databases">
        <title>Genome sequence of Streptomyces sp. G25.</title>
        <authorList>
            <person name="Poehlein A."/>
            <person name="Roettig A."/>
            <person name="Hiessl S."/>
            <person name="Hauschild P."/>
            <person name="Schauer J."/>
            <person name="Madkour M.H."/>
            <person name="Al-Ansari A.M."/>
            <person name="Almakishah N.H."/>
            <person name="Steinbuechel A."/>
            <person name="Daniel R."/>
        </authorList>
    </citation>
    <scope>NUCLEOTIDE SEQUENCE [LARGE SCALE GENOMIC DNA]</scope>
    <source>
        <strain evidence="4">G25(2015)</strain>
    </source>
</reference>
<evidence type="ECO:0000256" key="2">
    <source>
        <dbReference type="SAM" id="MobiDB-lite"/>
    </source>
</evidence>
<dbReference type="Gene3D" id="3.20.20.300">
    <property type="entry name" value="Glycoside hydrolase, family 3, N-terminal domain"/>
    <property type="match status" value="1"/>
</dbReference>
<comment type="caution">
    <text evidence="3">The sequence shown here is derived from an EMBL/GenBank/DDBJ whole genome shotgun (WGS) entry which is preliminary data.</text>
</comment>
<keyword evidence="4" id="KW-1185">Reference proteome</keyword>
<feature type="region of interest" description="Disordered" evidence="2">
    <location>
        <begin position="57"/>
        <end position="78"/>
    </location>
</feature>
<accession>A0A177I050</accession>
<dbReference type="Proteomes" id="UP000077381">
    <property type="component" value="Unassembled WGS sequence"/>
</dbReference>
<sequence length="98" mass="10739">MLPIDKRVDDLLGRLTLDERIALLHQYAPPVERLGIASLRTVTEALHGVSWLGEARGDRCDGRVQPGQRPSLPSGSVTMTKLPTLISRLRNQGSDLSV</sequence>
<organism evidence="3 4">
    <name type="scientific">Streptomyces jeddahensis</name>
    <dbReference type="NCBI Taxonomy" id="1716141"/>
    <lineage>
        <taxon>Bacteria</taxon>
        <taxon>Bacillati</taxon>
        <taxon>Actinomycetota</taxon>
        <taxon>Actinomycetes</taxon>
        <taxon>Kitasatosporales</taxon>
        <taxon>Streptomycetaceae</taxon>
        <taxon>Streptomyces</taxon>
    </lineage>
</organism>
<dbReference type="STRING" id="1716141.STSP_02800"/>
<dbReference type="InterPro" id="IPR017853">
    <property type="entry name" value="GH"/>
</dbReference>
<name>A0A177I050_9ACTN</name>
<proteinExistence type="predicted"/>
<dbReference type="AlphaFoldDB" id="A0A177I050"/>
<protein>
    <submittedName>
        <fullName evidence="3">Uncharacterized protein</fullName>
    </submittedName>
</protein>
<evidence type="ECO:0000313" key="4">
    <source>
        <dbReference type="Proteomes" id="UP000077381"/>
    </source>
</evidence>
<keyword evidence="1" id="KW-0378">Hydrolase</keyword>
<evidence type="ECO:0000313" key="3">
    <source>
        <dbReference type="EMBL" id="OAH16317.1"/>
    </source>
</evidence>
<dbReference type="SUPFAM" id="SSF51445">
    <property type="entry name" value="(Trans)glycosidases"/>
    <property type="match status" value="1"/>
</dbReference>
<dbReference type="InterPro" id="IPR036962">
    <property type="entry name" value="Glyco_hydro_3_N_sf"/>
</dbReference>
<evidence type="ECO:0000256" key="1">
    <source>
        <dbReference type="ARBA" id="ARBA00022801"/>
    </source>
</evidence>